<comment type="caution">
    <text evidence="2">The sequence shown here is derived from an EMBL/GenBank/DDBJ whole genome shotgun (WGS) entry which is preliminary data.</text>
</comment>
<accession>A0A0N0XDR8</accession>
<dbReference type="PATRIC" id="fig|81035.3.peg.4211"/>
<feature type="domain" description="Thioredoxin" evidence="1">
    <location>
        <begin position="134"/>
        <end position="192"/>
    </location>
</feature>
<organism evidence="2 3">
    <name type="scientific">Pseudomonas syringae pv. cilantro</name>
    <dbReference type="NCBI Taxonomy" id="81035"/>
    <lineage>
        <taxon>Bacteria</taxon>
        <taxon>Pseudomonadati</taxon>
        <taxon>Pseudomonadota</taxon>
        <taxon>Gammaproteobacteria</taxon>
        <taxon>Pseudomonadales</taxon>
        <taxon>Pseudomonadaceae</taxon>
        <taxon>Pseudomonas</taxon>
        <taxon>Pseudomonas syringae</taxon>
    </lineage>
</organism>
<proteinExistence type="predicted"/>
<dbReference type="Proteomes" id="UP000037891">
    <property type="component" value="Unassembled WGS sequence"/>
</dbReference>
<dbReference type="CDD" id="cd02947">
    <property type="entry name" value="TRX_family"/>
    <property type="match status" value="1"/>
</dbReference>
<name>A0A0N0XDR8_PSESX</name>
<dbReference type="AlphaFoldDB" id="A0A0N0XDR8"/>
<dbReference type="SUPFAM" id="SSF52833">
    <property type="entry name" value="Thioredoxin-like"/>
    <property type="match status" value="1"/>
</dbReference>
<dbReference type="InterPro" id="IPR036249">
    <property type="entry name" value="Thioredoxin-like_sf"/>
</dbReference>
<reference evidence="2 3" key="2">
    <citation type="submission" date="2015-10" db="EMBL/GenBank/DDBJ databases">
        <title>Comparative genomics and high-throughput reverse genetic screens identify a new phytobacterial MAMP and an Arabidopsis receptor required for immune elicitation.</title>
        <authorList>
            <person name="Mott G.A."/>
            <person name="Thakur S."/>
            <person name="Wang P.W."/>
            <person name="Desveaux D."/>
            <person name="Guttman D.S."/>
        </authorList>
    </citation>
    <scope>NUCLEOTIDE SEQUENCE [LARGE SCALE GENOMIC DNA]</scope>
    <source>
        <strain evidence="2 3">0788_9</strain>
    </source>
</reference>
<gene>
    <name evidence="2" type="ORF">ABJ99_3953</name>
</gene>
<protein>
    <recommendedName>
        <fullName evidence="1">Thioredoxin domain-containing protein</fullName>
    </recommendedName>
</protein>
<dbReference type="EMBL" id="LGLN01000013">
    <property type="protein sequence ID" value="KPC35543.1"/>
    <property type="molecule type" value="Genomic_DNA"/>
</dbReference>
<sequence length="204" mass="22622">MIMSNTELTAFVEQRVTLAQQTLADGKVSKLDDIATGKLSVFLPLQRALQGTGTPQDLGVLDAINDTLQALKILEPKETLLNYQNKVAKVLIVKDDADFSVQWTAVSPLVLVEFSRPGVNEYNEPDHSTRTGAILDELAPDFKGKVFMLRVPLDTCLATAKNYSVTAAPTIIFFKNGKEIEKITEFHLKAWFKARISELLSLKE</sequence>
<evidence type="ECO:0000259" key="1">
    <source>
        <dbReference type="Pfam" id="PF00085"/>
    </source>
</evidence>
<reference evidence="2 3" key="1">
    <citation type="submission" date="2015-07" db="EMBL/GenBank/DDBJ databases">
        <authorList>
            <person name="Noorani M."/>
        </authorList>
    </citation>
    <scope>NUCLEOTIDE SEQUENCE [LARGE SCALE GENOMIC DNA]</scope>
    <source>
        <strain evidence="2 3">0788_9</strain>
    </source>
</reference>
<evidence type="ECO:0000313" key="3">
    <source>
        <dbReference type="Proteomes" id="UP000037891"/>
    </source>
</evidence>
<dbReference type="InterPro" id="IPR013766">
    <property type="entry name" value="Thioredoxin_domain"/>
</dbReference>
<dbReference type="Pfam" id="PF00085">
    <property type="entry name" value="Thioredoxin"/>
    <property type="match status" value="1"/>
</dbReference>
<evidence type="ECO:0000313" key="2">
    <source>
        <dbReference type="EMBL" id="KPC35543.1"/>
    </source>
</evidence>
<dbReference type="Gene3D" id="3.40.30.10">
    <property type="entry name" value="Glutaredoxin"/>
    <property type="match status" value="1"/>
</dbReference>